<dbReference type="Pfam" id="PF09898">
    <property type="entry name" value="DUF2125"/>
    <property type="match status" value="1"/>
</dbReference>
<proteinExistence type="predicted"/>
<gene>
    <name evidence="2" type="ORF">ABIE08_004184</name>
</gene>
<evidence type="ECO:0000313" key="3">
    <source>
        <dbReference type="Proteomes" id="UP001549321"/>
    </source>
</evidence>
<comment type="caution">
    <text evidence="2">The sequence shown here is derived from an EMBL/GenBank/DDBJ whole genome shotgun (WGS) entry which is preliminary data.</text>
</comment>
<feature type="transmembrane region" description="Helical" evidence="1">
    <location>
        <begin position="28"/>
        <end position="49"/>
    </location>
</feature>
<sequence>MIDPAKTDATAGADAAAKTRPRSARRKFQFVIAAAVLLCALWAGGWFWANHIATERIAAMKADFVAEGGVIGCDAESLGGFPFKFTLDCAPASLELPSRGLSASVGALEAIALLYNPGHVLASVQGPLALKAPGDLAVQANWTSLQTSIRVGTSRLKRFSAVTDDLTTTISAPADPRLPTAARAKHAELHLLQNHADATALDLAGTVDGFAATIPGAPQLPDLAAQLYATLPGALPELRDGHVDPLPAWLAAGGQVKLGQLGIDIGGFLANASGDLSVARDGVISGKVAIRVDQLEKLPDLAELLHPGSRDRVAQILVPLSAFLKPVQVDGKTWRETTLTIKNGRVSAGFIPLGRLPPLKLGNAAGVAGS</sequence>
<keyword evidence="1" id="KW-0812">Transmembrane</keyword>
<organism evidence="2 3">
    <name type="scientific">Kaistia defluvii</name>
    <dbReference type="NCBI Taxonomy" id="410841"/>
    <lineage>
        <taxon>Bacteria</taxon>
        <taxon>Pseudomonadati</taxon>
        <taxon>Pseudomonadota</taxon>
        <taxon>Alphaproteobacteria</taxon>
        <taxon>Hyphomicrobiales</taxon>
        <taxon>Kaistiaceae</taxon>
        <taxon>Kaistia</taxon>
    </lineage>
</organism>
<evidence type="ECO:0000256" key="1">
    <source>
        <dbReference type="SAM" id="Phobius"/>
    </source>
</evidence>
<evidence type="ECO:0000313" key="2">
    <source>
        <dbReference type="EMBL" id="MET4636226.1"/>
    </source>
</evidence>
<name>A0ABV2R5D5_9HYPH</name>
<dbReference type="Proteomes" id="UP001549321">
    <property type="component" value="Unassembled WGS sequence"/>
</dbReference>
<keyword evidence="1" id="KW-1133">Transmembrane helix</keyword>
<protein>
    <recommendedName>
        <fullName evidence="4">DUF2125 domain-containing protein</fullName>
    </recommendedName>
</protein>
<reference evidence="2 3" key="1">
    <citation type="submission" date="2024-06" db="EMBL/GenBank/DDBJ databases">
        <title>Sorghum-associated microbial communities from plants grown in Nebraska, USA.</title>
        <authorList>
            <person name="Schachtman D."/>
        </authorList>
    </citation>
    <scope>NUCLEOTIDE SEQUENCE [LARGE SCALE GENOMIC DNA]</scope>
    <source>
        <strain evidence="2 3">3207</strain>
    </source>
</reference>
<evidence type="ECO:0008006" key="4">
    <source>
        <dbReference type="Google" id="ProtNLM"/>
    </source>
</evidence>
<keyword evidence="3" id="KW-1185">Reference proteome</keyword>
<dbReference type="InterPro" id="IPR018666">
    <property type="entry name" value="DUF2125"/>
</dbReference>
<accession>A0ABV2R5D5</accession>
<dbReference type="RefSeq" id="WP_354553762.1">
    <property type="nucleotide sequence ID" value="NZ_JBEPSM010000004.1"/>
</dbReference>
<keyword evidence="1" id="KW-0472">Membrane</keyword>
<dbReference type="EMBL" id="JBEPSM010000004">
    <property type="protein sequence ID" value="MET4636226.1"/>
    <property type="molecule type" value="Genomic_DNA"/>
</dbReference>